<sequence>MRMSNIGACVLALVVVACGGAVETETQTSETGGTLQLPLTTPGPENKTYRLVGASFNITGPETVAITDTSADTLNVPLEVGDYAIEIGGTYHLERADEPGKPVSAQLISPTTLTFAVTKATTTQVRFQFKLAGSGTADVGFSVDNGGFISGTFHVDHASAPPDGSPLFTSLVNKDIPFTLSYSTATITKEDYGAKTLSVLTGPIFVQFGGVDSAGLTRDVAPAFNGQQLAFQLRAEPDGRVTFSGIQLYGSPERRFDLHVQMGAPFTAPLDSEGYPLPGLFQFSTTNYPSSARLMGPPAYGDAMGWVVDGKGASN</sequence>
<evidence type="ECO:0000313" key="2">
    <source>
        <dbReference type="EMBL" id="ATB34370.1"/>
    </source>
</evidence>
<keyword evidence="3" id="KW-1185">Reference proteome</keyword>
<protein>
    <recommendedName>
        <fullName evidence="4">Lipoprotein</fullName>
    </recommendedName>
</protein>
<accession>A0A250IT07</accession>
<dbReference type="KEGG" id="mbd:MEBOL_007872"/>
<dbReference type="EMBL" id="CP022163">
    <property type="protein sequence ID" value="ATB34370.1"/>
    <property type="molecule type" value="Genomic_DNA"/>
</dbReference>
<proteinExistence type="predicted"/>
<feature type="chain" id="PRO_5012445248" description="Lipoprotein" evidence="1">
    <location>
        <begin position="24"/>
        <end position="315"/>
    </location>
</feature>
<dbReference type="AlphaFoldDB" id="A0A250IT07"/>
<feature type="signal peptide" evidence="1">
    <location>
        <begin position="1"/>
        <end position="23"/>
    </location>
</feature>
<reference evidence="2 3" key="1">
    <citation type="submission" date="2017-06" db="EMBL/GenBank/DDBJ databases">
        <authorList>
            <person name="Kim H.J."/>
            <person name="Triplett B.A."/>
        </authorList>
    </citation>
    <scope>NUCLEOTIDE SEQUENCE [LARGE SCALE GENOMIC DNA]</scope>
    <source>
        <strain evidence="2 3">DSM 14713</strain>
    </source>
</reference>
<dbReference type="RefSeq" id="WP_157823967.1">
    <property type="nucleotide sequence ID" value="NZ_CP022163.1"/>
</dbReference>
<dbReference type="Proteomes" id="UP000217289">
    <property type="component" value="Chromosome"/>
</dbReference>
<keyword evidence="1" id="KW-0732">Signal</keyword>
<dbReference type="OrthoDB" id="5501982at2"/>
<evidence type="ECO:0000313" key="3">
    <source>
        <dbReference type="Proteomes" id="UP000217289"/>
    </source>
</evidence>
<name>A0A250IT07_9BACT</name>
<gene>
    <name evidence="2" type="ORF">MEBOL_007872</name>
</gene>
<dbReference type="PROSITE" id="PS51257">
    <property type="entry name" value="PROKAR_LIPOPROTEIN"/>
    <property type="match status" value="1"/>
</dbReference>
<organism evidence="2 3">
    <name type="scientific">Melittangium boletus DSM 14713</name>
    <dbReference type="NCBI Taxonomy" id="1294270"/>
    <lineage>
        <taxon>Bacteria</taxon>
        <taxon>Pseudomonadati</taxon>
        <taxon>Myxococcota</taxon>
        <taxon>Myxococcia</taxon>
        <taxon>Myxococcales</taxon>
        <taxon>Cystobacterineae</taxon>
        <taxon>Archangiaceae</taxon>
        <taxon>Melittangium</taxon>
    </lineage>
</organism>
<evidence type="ECO:0000256" key="1">
    <source>
        <dbReference type="SAM" id="SignalP"/>
    </source>
</evidence>
<evidence type="ECO:0008006" key="4">
    <source>
        <dbReference type="Google" id="ProtNLM"/>
    </source>
</evidence>